<dbReference type="InterPro" id="IPR013604">
    <property type="entry name" value="7TM_chemorcpt"/>
</dbReference>
<dbReference type="GO" id="GO:0030424">
    <property type="term" value="C:axon"/>
    <property type="evidence" value="ECO:0007669"/>
    <property type="project" value="TreeGrafter"/>
</dbReference>
<dbReference type="Pfam" id="PF08395">
    <property type="entry name" value="7tm_7"/>
    <property type="match status" value="1"/>
</dbReference>
<evidence type="ECO:0000256" key="3">
    <source>
        <dbReference type="ARBA" id="ARBA00022692"/>
    </source>
</evidence>
<comment type="caution">
    <text evidence="9">The sequence shown here is derived from an EMBL/GenBank/DDBJ whole genome shotgun (WGS) entry which is preliminary data.</text>
</comment>
<dbReference type="GO" id="GO:0030425">
    <property type="term" value="C:dendrite"/>
    <property type="evidence" value="ECO:0007669"/>
    <property type="project" value="TreeGrafter"/>
</dbReference>
<evidence type="ECO:0000256" key="8">
    <source>
        <dbReference type="SAM" id="Phobius"/>
    </source>
</evidence>
<dbReference type="EMBL" id="JANEYF010005911">
    <property type="protein sequence ID" value="KAJ8926356.1"/>
    <property type="molecule type" value="Genomic_DNA"/>
</dbReference>
<reference evidence="9" key="1">
    <citation type="journal article" date="2023" name="Insect Mol. Biol.">
        <title>Genome sequencing provides insights into the evolution of gene families encoding plant cell wall-degrading enzymes in longhorned beetles.</title>
        <authorList>
            <person name="Shin N.R."/>
            <person name="Okamura Y."/>
            <person name="Kirsch R."/>
            <person name="Pauchet Y."/>
        </authorList>
    </citation>
    <scope>NUCLEOTIDE SEQUENCE</scope>
    <source>
        <strain evidence="9">RBIC_L_NR</strain>
    </source>
</reference>
<dbReference type="AlphaFoldDB" id="A0AAV8WIS4"/>
<feature type="transmembrane region" description="Helical" evidence="8">
    <location>
        <begin position="69"/>
        <end position="88"/>
    </location>
</feature>
<evidence type="ECO:0000256" key="1">
    <source>
        <dbReference type="ARBA" id="ARBA00004651"/>
    </source>
</evidence>
<dbReference type="PANTHER" id="PTHR21143">
    <property type="entry name" value="INVERTEBRATE GUSTATORY RECEPTOR"/>
    <property type="match status" value="1"/>
</dbReference>
<keyword evidence="6" id="KW-0675">Receptor</keyword>
<keyword evidence="4 8" id="KW-1133">Transmembrane helix</keyword>
<proteinExistence type="predicted"/>
<keyword evidence="3 8" id="KW-0812">Transmembrane</keyword>
<keyword evidence="5 8" id="KW-0472">Membrane</keyword>
<dbReference type="PANTHER" id="PTHR21143:SF104">
    <property type="entry name" value="GUSTATORY RECEPTOR 8A-RELATED"/>
    <property type="match status" value="1"/>
</dbReference>
<keyword evidence="7" id="KW-0807">Transducer</keyword>
<evidence type="ECO:0000256" key="7">
    <source>
        <dbReference type="ARBA" id="ARBA00023224"/>
    </source>
</evidence>
<sequence>MEIFTVVIVMSCDDVDKNAKKITTTCYILQEGRIESSLRTELICLAEYTKELTPKFTAAGFFKIDQSTLATLFSAIITYLIICIQFNMAL</sequence>
<gene>
    <name evidence="9" type="ORF">NQ314_021285</name>
</gene>
<name>A0AAV8WIS4_9CUCU</name>
<dbReference type="GO" id="GO:0007635">
    <property type="term" value="P:chemosensory behavior"/>
    <property type="evidence" value="ECO:0007669"/>
    <property type="project" value="TreeGrafter"/>
</dbReference>
<accession>A0AAV8WIS4</accession>
<evidence type="ECO:0000313" key="10">
    <source>
        <dbReference type="Proteomes" id="UP001162156"/>
    </source>
</evidence>
<dbReference type="Proteomes" id="UP001162156">
    <property type="component" value="Unassembled WGS sequence"/>
</dbReference>
<dbReference type="GO" id="GO:0043025">
    <property type="term" value="C:neuronal cell body"/>
    <property type="evidence" value="ECO:0007669"/>
    <property type="project" value="TreeGrafter"/>
</dbReference>
<evidence type="ECO:0000256" key="6">
    <source>
        <dbReference type="ARBA" id="ARBA00023170"/>
    </source>
</evidence>
<dbReference type="GO" id="GO:0007165">
    <property type="term" value="P:signal transduction"/>
    <property type="evidence" value="ECO:0007669"/>
    <property type="project" value="UniProtKB-KW"/>
</dbReference>
<comment type="subcellular location">
    <subcellularLocation>
        <location evidence="1">Cell membrane</location>
        <topology evidence="1">Multi-pass membrane protein</topology>
    </subcellularLocation>
</comment>
<evidence type="ECO:0008006" key="11">
    <source>
        <dbReference type="Google" id="ProtNLM"/>
    </source>
</evidence>
<protein>
    <recommendedName>
        <fullName evidence="11">Gustatory receptor</fullName>
    </recommendedName>
</protein>
<dbReference type="GO" id="GO:0005886">
    <property type="term" value="C:plasma membrane"/>
    <property type="evidence" value="ECO:0007669"/>
    <property type="project" value="UniProtKB-SubCell"/>
</dbReference>
<evidence type="ECO:0000256" key="5">
    <source>
        <dbReference type="ARBA" id="ARBA00023136"/>
    </source>
</evidence>
<evidence type="ECO:0000256" key="4">
    <source>
        <dbReference type="ARBA" id="ARBA00022989"/>
    </source>
</evidence>
<dbReference type="GO" id="GO:0050909">
    <property type="term" value="P:sensory perception of taste"/>
    <property type="evidence" value="ECO:0007669"/>
    <property type="project" value="InterPro"/>
</dbReference>
<dbReference type="GO" id="GO:0008049">
    <property type="term" value="P:male courtship behavior"/>
    <property type="evidence" value="ECO:0007669"/>
    <property type="project" value="TreeGrafter"/>
</dbReference>
<keyword evidence="2" id="KW-1003">Cell membrane</keyword>
<evidence type="ECO:0000313" key="9">
    <source>
        <dbReference type="EMBL" id="KAJ8926356.1"/>
    </source>
</evidence>
<keyword evidence="10" id="KW-1185">Reference proteome</keyword>
<evidence type="ECO:0000256" key="2">
    <source>
        <dbReference type="ARBA" id="ARBA00022475"/>
    </source>
</evidence>
<organism evidence="9 10">
    <name type="scientific">Rhamnusium bicolor</name>
    <dbReference type="NCBI Taxonomy" id="1586634"/>
    <lineage>
        <taxon>Eukaryota</taxon>
        <taxon>Metazoa</taxon>
        <taxon>Ecdysozoa</taxon>
        <taxon>Arthropoda</taxon>
        <taxon>Hexapoda</taxon>
        <taxon>Insecta</taxon>
        <taxon>Pterygota</taxon>
        <taxon>Neoptera</taxon>
        <taxon>Endopterygota</taxon>
        <taxon>Coleoptera</taxon>
        <taxon>Polyphaga</taxon>
        <taxon>Cucujiformia</taxon>
        <taxon>Chrysomeloidea</taxon>
        <taxon>Cerambycidae</taxon>
        <taxon>Lepturinae</taxon>
        <taxon>Rhagiini</taxon>
        <taxon>Rhamnusium</taxon>
    </lineage>
</organism>